<evidence type="ECO:0000259" key="3">
    <source>
        <dbReference type="Pfam" id="PF09992"/>
    </source>
</evidence>
<feature type="chain" id="PRO_5037410888" description="Phosphodiester glycosidase domain-containing protein" evidence="2">
    <location>
        <begin position="44"/>
        <end position="1235"/>
    </location>
</feature>
<dbReference type="Pfam" id="PF09992">
    <property type="entry name" value="NAGPA"/>
    <property type="match status" value="1"/>
</dbReference>
<dbReference type="SUPFAM" id="SSF56300">
    <property type="entry name" value="Metallo-dependent phosphatases"/>
    <property type="match status" value="1"/>
</dbReference>
<sequence>MSDRERLTEGCTRMQGMMRQWKRACVLIALASLVLGGTVSAQAAAGVWSAHGVPITPAGWPLVLDQSAQTAMLTHGVVQEADRWETTSGPIQINLLSVNLTDPNVKLGVVLANDRLFSPDETLTSMAARTGAVAGINGDFFELGRSGRPENLCIRDGVVLQSPLQGRYAVVGVTADGRVTIGPEAFSGVVTAVPASGGANPGGASGAGGSTGTSGGSGASSGSGANGGASAGGAHGVSNGGSNGASVGAPTSASAGTPGGTPAGLHGDPSGAGNNGSASAYPSFPLISVNRPGTEDGGQLGLITPAMGDKVYVKSDTLVYLTPLPASPGQSASPSAATGGTGASPADTTPPGQSASPPASAANGSSPAPTASNRAGTTPAMGPVLGQTQWYQVQRLVPGAKVVPQLTDQFVLTAAPGAAADWAAAYLKPGSVVSITVHLNPDDDLVQAVGAGYQVLKHGQWYDDPQALGAPNVDVKNPLTAVGVTRDGRHAFMVVADGRESNHSVGLTYRQMAAYLQQLGAWDAAVLDGGGSSEMVARLPGSQSVTVLNSPSDGWERRVANGLFVYSTETQPAPATQVVLNYGSPVAMLAGTAQTVPCYALDAAGNTAAEPVQLTVQPAGLARVNGNRVQALKPGRGQLIAITPSGASARVPLVVVAAPASVTVEPAVAALAPGQRQAFTITARTADGLPLAVPDNMVQWSVSHPGLGQVASGVLQASPLSGGAPARVTGQVTASVGGVSGSATVAVGYVRAVLDPLASLHGWAVGSHNAGRISACAAAPPDSMAKGALRLDYDFLPGGGVQQMVFWPQGTLVAGAGPNQAPPQALGMWVKGDGSGVQFAVSLTGAFGNRVTLYPFRVTFRGWRYVTVPLPNGLGPAVTVNFLDFLTNQPPAEQKGTLYVSGLAALYPPDPVSRFGRPTVPPPWFRAAGSPANFRGQGATFVLVAGQAGGVGGTAGSGAASGATPGANSAAASGAATGAASKTASGAAAGTASGTASGAMSGAAAGATDAAVWARIGQALAARQTQGDRVLGVQTLGDVFPAGALSAVAANATTWQQVWQRYGYPVHAAVGVAEAAGAPEDKVFRQAFGATHYTYRQGFVQWLVLDDAHGELAASDAHQVPTGGQLAWLAQQLAASTAKVVVIAANVPAYSPAYGDATPVLPASEAAALERFALDVQLAEPGRRVLLVFKGGSKFTVRCLNPSGQDDPHGVLNLYVPPGCVLLHITPDGQVQWAR</sequence>
<dbReference type="PANTHER" id="PTHR40446:SF2">
    <property type="entry name" value="N-ACETYLGLUCOSAMINE-1-PHOSPHODIESTER ALPHA-N-ACETYLGLUCOSAMINIDASE"/>
    <property type="match status" value="1"/>
</dbReference>
<dbReference type="Proteomes" id="UP000637695">
    <property type="component" value="Unassembled WGS sequence"/>
</dbReference>
<feature type="region of interest" description="Disordered" evidence="1">
    <location>
        <begin position="326"/>
        <end position="383"/>
    </location>
</feature>
<accession>A0A917K683</accession>
<dbReference type="AlphaFoldDB" id="A0A917K683"/>
<keyword evidence="5" id="KW-1185">Reference proteome</keyword>
<feature type="region of interest" description="Disordered" evidence="1">
    <location>
        <begin position="200"/>
        <end position="278"/>
    </location>
</feature>
<dbReference type="Gene3D" id="2.60.40.1080">
    <property type="match status" value="1"/>
</dbReference>
<evidence type="ECO:0000313" key="5">
    <source>
        <dbReference type="Proteomes" id="UP000637695"/>
    </source>
</evidence>
<keyword evidence="2" id="KW-0732">Signal</keyword>
<dbReference type="PANTHER" id="PTHR40446">
    <property type="entry name" value="N-ACETYLGLUCOSAMINE-1-PHOSPHODIESTER ALPHA-N-ACETYLGLUCOSAMINIDASE"/>
    <property type="match status" value="1"/>
</dbReference>
<name>A0A917K683_9BACL</name>
<evidence type="ECO:0000256" key="2">
    <source>
        <dbReference type="SAM" id="SignalP"/>
    </source>
</evidence>
<dbReference type="InterPro" id="IPR018711">
    <property type="entry name" value="NAGPA"/>
</dbReference>
<feature type="compositionally biased region" description="Low complexity" evidence="1">
    <location>
        <begin position="327"/>
        <end position="373"/>
    </location>
</feature>
<organism evidence="4 5">
    <name type="scientific">Alicyclobacillus cellulosilyticus</name>
    <dbReference type="NCBI Taxonomy" id="1003997"/>
    <lineage>
        <taxon>Bacteria</taxon>
        <taxon>Bacillati</taxon>
        <taxon>Bacillota</taxon>
        <taxon>Bacilli</taxon>
        <taxon>Bacillales</taxon>
        <taxon>Alicyclobacillaceae</taxon>
        <taxon>Alicyclobacillus</taxon>
    </lineage>
</organism>
<proteinExistence type="predicted"/>
<feature type="compositionally biased region" description="Gly residues" evidence="1">
    <location>
        <begin position="200"/>
        <end position="243"/>
    </location>
</feature>
<dbReference type="EMBL" id="BMOY01000011">
    <property type="protein sequence ID" value="GGJ02569.1"/>
    <property type="molecule type" value="Genomic_DNA"/>
</dbReference>
<reference evidence="4" key="2">
    <citation type="submission" date="2020-09" db="EMBL/GenBank/DDBJ databases">
        <authorList>
            <person name="Sun Q."/>
            <person name="Ohkuma M."/>
        </authorList>
    </citation>
    <scope>NUCLEOTIDE SEQUENCE</scope>
    <source>
        <strain evidence="4">JCM 18487</strain>
    </source>
</reference>
<evidence type="ECO:0000313" key="4">
    <source>
        <dbReference type="EMBL" id="GGJ02569.1"/>
    </source>
</evidence>
<feature type="compositionally biased region" description="Low complexity" evidence="1">
    <location>
        <begin position="244"/>
        <end position="256"/>
    </location>
</feature>
<reference evidence="4" key="1">
    <citation type="journal article" date="2014" name="Int. J. Syst. Evol. Microbiol.">
        <title>Complete genome sequence of Corynebacterium casei LMG S-19264T (=DSM 44701T), isolated from a smear-ripened cheese.</title>
        <authorList>
            <consortium name="US DOE Joint Genome Institute (JGI-PGF)"/>
            <person name="Walter F."/>
            <person name="Albersmeier A."/>
            <person name="Kalinowski J."/>
            <person name="Ruckert C."/>
        </authorList>
    </citation>
    <scope>NUCLEOTIDE SEQUENCE</scope>
    <source>
        <strain evidence="4">JCM 18487</strain>
    </source>
</reference>
<evidence type="ECO:0000256" key="1">
    <source>
        <dbReference type="SAM" id="MobiDB-lite"/>
    </source>
</evidence>
<feature type="domain" description="Phosphodiester glycosidase" evidence="3">
    <location>
        <begin position="417"/>
        <end position="566"/>
    </location>
</feature>
<feature type="signal peptide" evidence="2">
    <location>
        <begin position="1"/>
        <end position="43"/>
    </location>
</feature>
<gene>
    <name evidence="4" type="ORF">GCM10010885_09830</name>
</gene>
<dbReference type="InterPro" id="IPR029052">
    <property type="entry name" value="Metallo-depent_PP-like"/>
</dbReference>
<protein>
    <recommendedName>
        <fullName evidence="3">Phosphodiester glycosidase domain-containing protein</fullName>
    </recommendedName>
</protein>
<comment type="caution">
    <text evidence="4">The sequence shown here is derived from an EMBL/GenBank/DDBJ whole genome shotgun (WGS) entry which is preliminary data.</text>
</comment>